<name>A0A9D4VU82_PEA</name>
<protein>
    <submittedName>
        <fullName evidence="2">Uncharacterized protein</fullName>
    </submittedName>
</protein>
<dbReference type="Gramene" id="Psat07G0552800-T1">
    <property type="protein sequence ID" value="KAI5390255.1"/>
    <property type="gene ID" value="KIW84_075528"/>
</dbReference>
<accession>A0A9D4VU82</accession>
<dbReference type="AlphaFoldDB" id="A0A9D4VU82"/>
<dbReference type="Gramene" id="Psat07G0552500-T1">
    <property type="protein sequence ID" value="KAI5390252.1"/>
    <property type="gene ID" value="KIW84_075525"/>
</dbReference>
<dbReference type="PANTHER" id="PTHR11726">
    <property type="entry name" value="60S RIBOSOMAL PROTEIN L10"/>
    <property type="match status" value="1"/>
</dbReference>
<dbReference type="Gene3D" id="3.90.1170.10">
    <property type="entry name" value="Ribosomal protein L10e/L16"/>
    <property type="match status" value="1"/>
</dbReference>
<dbReference type="InterPro" id="IPR018255">
    <property type="entry name" value="Ribosomal_uL16_CS_euk_arc"/>
</dbReference>
<evidence type="ECO:0000313" key="3">
    <source>
        <dbReference type="Proteomes" id="UP001058974"/>
    </source>
</evidence>
<organism evidence="2 3">
    <name type="scientific">Pisum sativum</name>
    <name type="common">Garden pea</name>
    <name type="synonym">Lathyrus oleraceus</name>
    <dbReference type="NCBI Taxonomy" id="3888"/>
    <lineage>
        <taxon>Eukaryota</taxon>
        <taxon>Viridiplantae</taxon>
        <taxon>Streptophyta</taxon>
        <taxon>Embryophyta</taxon>
        <taxon>Tracheophyta</taxon>
        <taxon>Spermatophyta</taxon>
        <taxon>Magnoliopsida</taxon>
        <taxon>eudicotyledons</taxon>
        <taxon>Gunneridae</taxon>
        <taxon>Pentapetalae</taxon>
        <taxon>rosids</taxon>
        <taxon>fabids</taxon>
        <taxon>Fabales</taxon>
        <taxon>Fabaceae</taxon>
        <taxon>Papilionoideae</taxon>
        <taxon>50 kb inversion clade</taxon>
        <taxon>NPAAA clade</taxon>
        <taxon>Hologalegina</taxon>
        <taxon>IRL clade</taxon>
        <taxon>Fabeae</taxon>
        <taxon>Lathyrus</taxon>
    </lineage>
</organism>
<dbReference type="GO" id="GO:0006412">
    <property type="term" value="P:translation"/>
    <property type="evidence" value="ECO:0007669"/>
    <property type="project" value="InterPro"/>
</dbReference>
<proteinExistence type="predicted"/>
<dbReference type="PROSITE" id="PS01257">
    <property type="entry name" value="RIBOSOMAL_L10E"/>
    <property type="match status" value="1"/>
</dbReference>
<dbReference type="InterPro" id="IPR001197">
    <property type="entry name" value="Ribosomal_uL16_euk_arch"/>
</dbReference>
<gene>
    <name evidence="1" type="ORF">KIW84_075525</name>
    <name evidence="2" type="ORF">KIW84_075528</name>
</gene>
<dbReference type="SUPFAM" id="SSF54686">
    <property type="entry name" value="Ribosomal protein L16p/L10e"/>
    <property type="match status" value="1"/>
</dbReference>
<comment type="caution">
    <text evidence="2">The sequence shown here is derived from an EMBL/GenBank/DDBJ whole genome shotgun (WGS) entry which is preliminary data.</text>
</comment>
<keyword evidence="3" id="KW-1185">Reference proteome</keyword>
<dbReference type="EMBL" id="JAMSHJ010000007">
    <property type="protein sequence ID" value="KAI5390252.1"/>
    <property type="molecule type" value="Genomic_DNA"/>
</dbReference>
<dbReference type="GO" id="GO:0003735">
    <property type="term" value="F:structural constituent of ribosome"/>
    <property type="evidence" value="ECO:0007669"/>
    <property type="project" value="InterPro"/>
</dbReference>
<dbReference type="InterPro" id="IPR036920">
    <property type="entry name" value="Ribosomal_uL16_sf"/>
</dbReference>
<dbReference type="Proteomes" id="UP001058974">
    <property type="component" value="Chromosome 7"/>
</dbReference>
<reference evidence="2 3" key="1">
    <citation type="journal article" date="2022" name="Nat. Genet.">
        <title>Improved pea reference genome and pan-genome highlight genomic features and evolutionary characteristics.</title>
        <authorList>
            <person name="Yang T."/>
            <person name="Liu R."/>
            <person name="Luo Y."/>
            <person name="Hu S."/>
            <person name="Wang D."/>
            <person name="Wang C."/>
            <person name="Pandey M.K."/>
            <person name="Ge S."/>
            <person name="Xu Q."/>
            <person name="Li N."/>
            <person name="Li G."/>
            <person name="Huang Y."/>
            <person name="Saxena R.K."/>
            <person name="Ji Y."/>
            <person name="Li M."/>
            <person name="Yan X."/>
            <person name="He Y."/>
            <person name="Liu Y."/>
            <person name="Wang X."/>
            <person name="Xiang C."/>
            <person name="Varshney R.K."/>
            <person name="Ding H."/>
            <person name="Gao S."/>
            <person name="Zong X."/>
        </authorList>
    </citation>
    <scope>NUCLEOTIDE SEQUENCE [LARGE SCALE GENOMIC DNA]</scope>
    <source>
        <strain evidence="2 3">cv. Zhongwan 6</strain>
    </source>
</reference>
<sequence length="152" mass="17170">MFHVLRINKMLWCAGADRLQTGMRGAFGKPLGIRARVAIGQLLLSSQHQLLLSQIDLRDKFISYPRSRRHGKQWETSSGLTSRSTGSHAYVQEIASTISIIPQVDIVAHERRQSTQQPLQSAKRISGMSSYCDRPTQEQGLCSLECYLRKIE</sequence>
<dbReference type="EMBL" id="JAMSHJ010000007">
    <property type="protein sequence ID" value="KAI5390255.1"/>
    <property type="molecule type" value="Genomic_DNA"/>
</dbReference>
<evidence type="ECO:0000313" key="1">
    <source>
        <dbReference type="EMBL" id="KAI5390252.1"/>
    </source>
</evidence>
<dbReference type="GO" id="GO:0005840">
    <property type="term" value="C:ribosome"/>
    <property type="evidence" value="ECO:0007669"/>
    <property type="project" value="InterPro"/>
</dbReference>
<evidence type="ECO:0000313" key="2">
    <source>
        <dbReference type="EMBL" id="KAI5390255.1"/>
    </source>
</evidence>